<dbReference type="GO" id="GO:0016887">
    <property type="term" value="F:ATP hydrolysis activity"/>
    <property type="evidence" value="ECO:0007669"/>
    <property type="project" value="InterPro"/>
</dbReference>
<dbReference type="Pfam" id="PF00005">
    <property type="entry name" value="ABC_tran"/>
    <property type="match status" value="1"/>
</dbReference>
<keyword evidence="2" id="KW-0813">Transport</keyword>
<dbReference type="Gene3D" id="3.40.50.300">
    <property type="entry name" value="P-loop containing nucleotide triphosphate hydrolases"/>
    <property type="match status" value="1"/>
</dbReference>
<gene>
    <name evidence="6" type="ORF">SAMN02745174_00906</name>
</gene>
<dbReference type="Proteomes" id="UP000191153">
    <property type="component" value="Unassembled WGS sequence"/>
</dbReference>
<dbReference type="InterPro" id="IPR027417">
    <property type="entry name" value="P-loop_NTPase"/>
</dbReference>
<evidence type="ECO:0000259" key="5">
    <source>
        <dbReference type="PROSITE" id="PS50893"/>
    </source>
</evidence>
<dbReference type="AlphaFoldDB" id="A0A1T4LLH7"/>
<protein>
    <submittedName>
        <fullName evidence="6">Amino acid ABC transporter ATP-binding protein, PAAT family</fullName>
    </submittedName>
</protein>
<dbReference type="SUPFAM" id="SSF52540">
    <property type="entry name" value="P-loop containing nucleoside triphosphate hydrolases"/>
    <property type="match status" value="1"/>
</dbReference>
<evidence type="ECO:0000256" key="1">
    <source>
        <dbReference type="ARBA" id="ARBA00005417"/>
    </source>
</evidence>
<keyword evidence="4 6" id="KW-0067">ATP-binding</keyword>
<keyword evidence="7" id="KW-1185">Reference proteome</keyword>
<keyword evidence="3" id="KW-0547">Nucleotide-binding</keyword>
<dbReference type="InterPro" id="IPR003593">
    <property type="entry name" value="AAA+_ATPase"/>
</dbReference>
<reference evidence="6 7" key="1">
    <citation type="submission" date="2017-02" db="EMBL/GenBank/DDBJ databases">
        <authorList>
            <person name="Peterson S.W."/>
        </authorList>
    </citation>
    <scope>NUCLEOTIDE SEQUENCE [LARGE SCALE GENOMIC DNA]</scope>
    <source>
        <strain evidence="6 7">ATCC 700028</strain>
    </source>
</reference>
<evidence type="ECO:0000256" key="4">
    <source>
        <dbReference type="ARBA" id="ARBA00022840"/>
    </source>
</evidence>
<dbReference type="RefSeq" id="WP_078693425.1">
    <property type="nucleotide sequence ID" value="NZ_FUWX01000006.1"/>
</dbReference>
<evidence type="ECO:0000313" key="7">
    <source>
        <dbReference type="Proteomes" id="UP000191153"/>
    </source>
</evidence>
<dbReference type="PANTHER" id="PTHR43166:SF4">
    <property type="entry name" value="PHOSPHONATES IMPORT ATP-BINDING PROTEIN PHNC"/>
    <property type="match status" value="1"/>
</dbReference>
<dbReference type="SMART" id="SM00382">
    <property type="entry name" value="AAA"/>
    <property type="match status" value="1"/>
</dbReference>
<dbReference type="GO" id="GO:0005524">
    <property type="term" value="F:ATP binding"/>
    <property type="evidence" value="ECO:0007669"/>
    <property type="project" value="UniProtKB-KW"/>
</dbReference>
<sequence length="243" mass="27596">MNLNIENLSKKFGSQQVLSELNLRIKDKHSLVIIGPSGGGKSTLLKVVAGLVSPEDGRIEINGEKINFDEKYLNEYRKTIGVVFQAYNLFPHLSALENIILPLEKVHNLEKKEAYKRAENLLEQFKLTEHKNKKPNQLSGGQQQRVAIIRTLALDSKFLLLDEPTSALDPYLVSEVLDTIMDLRREGRDLILVTHQMSFAKAVGDYLIYVDKGKILEEGHPEEVLNNPKTEELKNFLSKTLKY</sequence>
<evidence type="ECO:0000256" key="3">
    <source>
        <dbReference type="ARBA" id="ARBA00022741"/>
    </source>
</evidence>
<dbReference type="InterPro" id="IPR003439">
    <property type="entry name" value="ABC_transporter-like_ATP-bd"/>
</dbReference>
<dbReference type="OrthoDB" id="9802185at2"/>
<dbReference type="PROSITE" id="PS50893">
    <property type="entry name" value="ABC_TRANSPORTER_2"/>
    <property type="match status" value="1"/>
</dbReference>
<dbReference type="InterPro" id="IPR050086">
    <property type="entry name" value="MetN_ABC_transporter-like"/>
</dbReference>
<dbReference type="EMBL" id="FUWX01000006">
    <property type="protein sequence ID" value="SJZ55573.1"/>
    <property type="molecule type" value="Genomic_DNA"/>
</dbReference>
<dbReference type="PANTHER" id="PTHR43166">
    <property type="entry name" value="AMINO ACID IMPORT ATP-BINDING PROTEIN"/>
    <property type="match status" value="1"/>
</dbReference>
<dbReference type="GO" id="GO:0015424">
    <property type="term" value="F:ABC-type amino acid transporter activity"/>
    <property type="evidence" value="ECO:0007669"/>
    <property type="project" value="InterPro"/>
</dbReference>
<name>A0A1T4LLH7_9FUSO</name>
<comment type="similarity">
    <text evidence="1">Belongs to the ABC transporter superfamily.</text>
</comment>
<dbReference type="InterPro" id="IPR030679">
    <property type="entry name" value="ABC_ATPase_HisP-typ"/>
</dbReference>
<evidence type="ECO:0000256" key="2">
    <source>
        <dbReference type="ARBA" id="ARBA00022448"/>
    </source>
</evidence>
<dbReference type="InterPro" id="IPR017871">
    <property type="entry name" value="ABC_transporter-like_CS"/>
</dbReference>
<evidence type="ECO:0000313" key="6">
    <source>
        <dbReference type="EMBL" id="SJZ55573.1"/>
    </source>
</evidence>
<accession>A0A1T4LLH7</accession>
<proteinExistence type="inferred from homology"/>
<dbReference type="PROSITE" id="PS00211">
    <property type="entry name" value="ABC_TRANSPORTER_1"/>
    <property type="match status" value="1"/>
</dbReference>
<dbReference type="STRING" id="180163.SAMN02745174_00906"/>
<feature type="domain" description="ABC transporter" evidence="5">
    <location>
        <begin position="3"/>
        <end position="237"/>
    </location>
</feature>
<organism evidence="6 7">
    <name type="scientific">Cetobacterium ceti</name>
    <dbReference type="NCBI Taxonomy" id="180163"/>
    <lineage>
        <taxon>Bacteria</taxon>
        <taxon>Fusobacteriati</taxon>
        <taxon>Fusobacteriota</taxon>
        <taxon>Fusobacteriia</taxon>
        <taxon>Fusobacteriales</taxon>
        <taxon>Fusobacteriaceae</taxon>
        <taxon>Cetobacterium</taxon>
    </lineage>
</organism>
<dbReference type="PIRSF" id="PIRSF039085">
    <property type="entry name" value="ABC_ATPase_HisP"/>
    <property type="match status" value="1"/>
</dbReference>